<evidence type="ECO:0000256" key="5">
    <source>
        <dbReference type="PIRSR" id="PIRSR602401-1"/>
    </source>
</evidence>
<dbReference type="PANTHER" id="PTHR46300:SF8">
    <property type="entry name" value="CYTOCHROME P450 2E1"/>
    <property type="match status" value="1"/>
</dbReference>
<sequence length="534" mass="61074">MGSIYYSPILGFCFIKIRSPGLRRLSGPRGIYIFVTRKLPKRAKQVIGIPILGAVPYLPKLQPWIKFYEWSKQYGDIYECNLAGQNVVIISSPKIAEDLFVRRANIYSDRPPIAAIMHDCRTSMHYNPLMGAGEDHKRGRAFVKHLVSNTPRDFLATLAQKESQELVSNLLEDPAQWRDNVQKQIARVTTQAAWNDNKLKTAEKAVWNADNLIPRISPDGAIENKFPFLTLIPNWIPLSLQPWKAQEIARYNQEREFWFGQMEKTMNRSDQSQSLSWMEKFLFTKGDRDHGVSIEEAGYAIGMLTTIGSVLLSSPIQSLLLALCFHPEWQSKAQVEIDRECGDRAPHPSDMSKLPTVRALVREVFRWRPPVPLGKEFNFGCHIAWSKTTYIMAISYPKEQFAWPQNASSSATLHYSFGDLANNQNRAITRDKSLYPDPECFRPERWLEPSFPTYREPLSKYPEIKGHSGFGWGGRACIGQGYSETVLFTMASTILWGCDVVKQRDAKTGQYLHIPWMDIEPPNAIVRPTWFPLD</sequence>
<dbReference type="InterPro" id="IPR036396">
    <property type="entry name" value="Cyt_P450_sf"/>
</dbReference>
<comment type="similarity">
    <text evidence="1 6">Belongs to the cytochrome P450 family.</text>
</comment>
<keyword evidence="2 5" id="KW-0479">Metal-binding</keyword>
<comment type="caution">
    <text evidence="7">The sequence shown here is derived from an EMBL/GenBank/DDBJ whole genome shotgun (WGS) entry which is preliminary data.</text>
</comment>
<keyword evidence="5 6" id="KW-0349">Heme</keyword>
<keyword evidence="6 7" id="KW-0503">Monooxygenase</keyword>
<dbReference type="EMBL" id="QGMG01000674">
    <property type="protein sequence ID" value="TVY52114.1"/>
    <property type="molecule type" value="Genomic_DNA"/>
</dbReference>
<protein>
    <submittedName>
        <fullName evidence="7">Cytochrome P450 monooxygenase psoD</fullName>
    </submittedName>
</protein>
<name>A0A7D8YZN9_9HELO</name>
<evidence type="ECO:0000313" key="8">
    <source>
        <dbReference type="Proteomes" id="UP000481288"/>
    </source>
</evidence>
<evidence type="ECO:0000313" key="7">
    <source>
        <dbReference type="EMBL" id="TVY52114.1"/>
    </source>
</evidence>
<organism evidence="7 8">
    <name type="scientific">Lachnellula cervina</name>
    <dbReference type="NCBI Taxonomy" id="1316786"/>
    <lineage>
        <taxon>Eukaryota</taxon>
        <taxon>Fungi</taxon>
        <taxon>Dikarya</taxon>
        <taxon>Ascomycota</taxon>
        <taxon>Pezizomycotina</taxon>
        <taxon>Leotiomycetes</taxon>
        <taxon>Helotiales</taxon>
        <taxon>Lachnaceae</taxon>
        <taxon>Lachnellula</taxon>
    </lineage>
</organism>
<dbReference type="OrthoDB" id="1103324at2759"/>
<dbReference type="InterPro" id="IPR017972">
    <property type="entry name" value="Cyt_P450_CS"/>
</dbReference>
<dbReference type="Proteomes" id="UP000481288">
    <property type="component" value="Unassembled WGS sequence"/>
</dbReference>
<reference evidence="7 8" key="1">
    <citation type="submission" date="2018-05" db="EMBL/GenBank/DDBJ databases">
        <title>Whole genome sequencing for identification of molecular markers to develop diagnostic detection tools for the regulated plant pathogen Lachnellula willkommii.</title>
        <authorList>
            <person name="Giroux E."/>
            <person name="Bilodeau G."/>
        </authorList>
    </citation>
    <scope>NUCLEOTIDE SEQUENCE [LARGE SCALE GENOMIC DNA]</scope>
    <source>
        <strain evidence="7 8">CBS 625.97</strain>
    </source>
</reference>
<proteinExistence type="inferred from homology"/>
<evidence type="ECO:0000256" key="3">
    <source>
        <dbReference type="ARBA" id="ARBA00023002"/>
    </source>
</evidence>
<dbReference type="InterPro" id="IPR002401">
    <property type="entry name" value="Cyt_P450_E_grp-I"/>
</dbReference>
<dbReference type="Pfam" id="PF00067">
    <property type="entry name" value="p450"/>
    <property type="match status" value="2"/>
</dbReference>
<dbReference type="InterPro" id="IPR001128">
    <property type="entry name" value="Cyt_P450"/>
</dbReference>
<dbReference type="GO" id="GO:0005506">
    <property type="term" value="F:iron ion binding"/>
    <property type="evidence" value="ECO:0007669"/>
    <property type="project" value="InterPro"/>
</dbReference>
<keyword evidence="8" id="KW-1185">Reference proteome</keyword>
<dbReference type="PRINTS" id="PR00463">
    <property type="entry name" value="EP450I"/>
</dbReference>
<evidence type="ECO:0000256" key="2">
    <source>
        <dbReference type="ARBA" id="ARBA00022723"/>
    </source>
</evidence>
<feature type="non-terminal residue" evidence="7">
    <location>
        <position position="534"/>
    </location>
</feature>
<evidence type="ECO:0000256" key="1">
    <source>
        <dbReference type="ARBA" id="ARBA00010617"/>
    </source>
</evidence>
<dbReference type="PANTHER" id="PTHR46300">
    <property type="entry name" value="P450, PUTATIVE (EUROFUNG)-RELATED-RELATED"/>
    <property type="match status" value="1"/>
</dbReference>
<dbReference type="SUPFAM" id="SSF48264">
    <property type="entry name" value="Cytochrome P450"/>
    <property type="match status" value="1"/>
</dbReference>
<dbReference type="PROSITE" id="PS00086">
    <property type="entry name" value="CYTOCHROME_P450"/>
    <property type="match status" value="1"/>
</dbReference>
<evidence type="ECO:0000256" key="6">
    <source>
        <dbReference type="RuleBase" id="RU000461"/>
    </source>
</evidence>
<dbReference type="InterPro" id="IPR050364">
    <property type="entry name" value="Cytochrome_P450_fung"/>
</dbReference>
<dbReference type="GO" id="GO:0016705">
    <property type="term" value="F:oxidoreductase activity, acting on paired donors, with incorporation or reduction of molecular oxygen"/>
    <property type="evidence" value="ECO:0007669"/>
    <property type="project" value="InterPro"/>
</dbReference>
<dbReference type="Gene3D" id="1.10.630.10">
    <property type="entry name" value="Cytochrome P450"/>
    <property type="match status" value="1"/>
</dbReference>
<dbReference type="GO" id="GO:0004497">
    <property type="term" value="F:monooxygenase activity"/>
    <property type="evidence" value="ECO:0007669"/>
    <property type="project" value="UniProtKB-KW"/>
</dbReference>
<dbReference type="AlphaFoldDB" id="A0A7D8YZN9"/>
<evidence type="ECO:0000256" key="4">
    <source>
        <dbReference type="ARBA" id="ARBA00023004"/>
    </source>
</evidence>
<dbReference type="PRINTS" id="PR00385">
    <property type="entry name" value="P450"/>
</dbReference>
<keyword evidence="3 6" id="KW-0560">Oxidoreductase</keyword>
<dbReference type="GO" id="GO:0020037">
    <property type="term" value="F:heme binding"/>
    <property type="evidence" value="ECO:0007669"/>
    <property type="project" value="InterPro"/>
</dbReference>
<keyword evidence="4 5" id="KW-0408">Iron</keyword>
<comment type="cofactor">
    <cofactor evidence="5">
        <name>heme</name>
        <dbReference type="ChEBI" id="CHEBI:30413"/>
    </cofactor>
</comment>
<gene>
    <name evidence="7" type="primary">psoD</name>
    <name evidence="7" type="ORF">LCER1_G007424</name>
</gene>
<feature type="binding site" description="axial binding residue" evidence="5">
    <location>
        <position position="477"/>
    </location>
    <ligand>
        <name>heme</name>
        <dbReference type="ChEBI" id="CHEBI:30413"/>
    </ligand>
    <ligandPart>
        <name>Fe</name>
        <dbReference type="ChEBI" id="CHEBI:18248"/>
    </ligandPart>
</feature>
<accession>A0A7D8YZN9</accession>